<evidence type="ECO:0000256" key="4">
    <source>
        <dbReference type="ARBA" id="ARBA00022833"/>
    </source>
</evidence>
<dbReference type="InterPro" id="IPR024087">
    <property type="entry name" value="Creatininase-like_sf"/>
</dbReference>
<dbReference type="Proteomes" id="UP000052022">
    <property type="component" value="Unassembled WGS sequence"/>
</dbReference>
<dbReference type="GO" id="GO:0046872">
    <property type="term" value="F:metal ion binding"/>
    <property type="evidence" value="ECO:0007669"/>
    <property type="project" value="UniProtKB-KW"/>
</dbReference>
<dbReference type="STRING" id="928856.SAMN04488049_111139"/>
<organism evidence="6 7">
    <name type="scientific">Tritonibacter multivorans</name>
    <dbReference type="NCBI Taxonomy" id="928856"/>
    <lineage>
        <taxon>Bacteria</taxon>
        <taxon>Pseudomonadati</taxon>
        <taxon>Pseudomonadota</taxon>
        <taxon>Alphaproteobacteria</taxon>
        <taxon>Rhodobacterales</taxon>
        <taxon>Paracoccaceae</taxon>
        <taxon>Tritonibacter</taxon>
    </lineage>
</organism>
<dbReference type="SUPFAM" id="SSF102215">
    <property type="entry name" value="Creatininase"/>
    <property type="match status" value="1"/>
</dbReference>
<dbReference type="PANTHER" id="PTHR35005:SF1">
    <property type="entry name" value="2-AMINO-5-FORMYLAMINO-6-RIBOSYLAMINOPYRIMIDIN-4(3H)-ONE 5'-MONOPHOSPHATE DEFORMYLASE"/>
    <property type="match status" value="1"/>
</dbReference>
<evidence type="ECO:0000313" key="7">
    <source>
        <dbReference type="Proteomes" id="UP000052022"/>
    </source>
</evidence>
<dbReference type="EC" id="3.5.2.10" evidence="6"/>
<accession>A0A0P1G7F6</accession>
<dbReference type="RefSeq" id="WP_058289561.1">
    <property type="nucleotide sequence ID" value="NZ_CYSD01000020.1"/>
</dbReference>
<dbReference type="GO" id="GO:0016811">
    <property type="term" value="F:hydrolase activity, acting on carbon-nitrogen (but not peptide) bonds, in linear amides"/>
    <property type="evidence" value="ECO:0007669"/>
    <property type="project" value="TreeGrafter"/>
</dbReference>
<evidence type="ECO:0000256" key="5">
    <source>
        <dbReference type="ARBA" id="ARBA00024029"/>
    </source>
</evidence>
<gene>
    <name evidence="6" type="primary">crnA</name>
    <name evidence="6" type="ORF">TRM7557_01478</name>
</gene>
<dbReference type="GO" id="GO:0009231">
    <property type="term" value="P:riboflavin biosynthetic process"/>
    <property type="evidence" value="ECO:0007669"/>
    <property type="project" value="TreeGrafter"/>
</dbReference>
<reference evidence="6 7" key="1">
    <citation type="submission" date="2015-09" db="EMBL/GenBank/DDBJ databases">
        <authorList>
            <consortium name="Swine Surveillance"/>
        </authorList>
    </citation>
    <scope>NUCLEOTIDE SEQUENCE [LARGE SCALE GENOMIC DNA]</scope>
    <source>
        <strain evidence="6 7">CECT 7557</strain>
    </source>
</reference>
<dbReference type="InterPro" id="IPR003785">
    <property type="entry name" value="Creatininase/forma_Hydrolase"/>
</dbReference>
<comment type="cofactor">
    <cofactor evidence="1">
        <name>Zn(2+)</name>
        <dbReference type="ChEBI" id="CHEBI:29105"/>
    </cofactor>
</comment>
<dbReference type="PANTHER" id="PTHR35005">
    <property type="entry name" value="3-DEHYDRO-SCYLLO-INOSOSE HYDROLASE"/>
    <property type="match status" value="1"/>
</dbReference>
<name>A0A0P1G7F6_9RHOB</name>
<proteinExistence type="inferred from homology"/>
<evidence type="ECO:0000256" key="1">
    <source>
        <dbReference type="ARBA" id="ARBA00001947"/>
    </source>
</evidence>
<evidence type="ECO:0000313" key="6">
    <source>
        <dbReference type="EMBL" id="CUH77646.1"/>
    </source>
</evidence>
<keyword evidence="4" id="KW-0862">Zinc</keyword>
<dbReference type="GO" id="GO:0047789">
    <property type="term" value="F:creatininase activity"/>
    <property type="evidence" value="ECO:0007669"/>
    <property type="project" value="UniProtKB-EC"/>
</dbReference>
<dbReference type="Gene3D" id="3.40.50.10310">
    <property type="entry name" value="Creatininase"/>
    <property type="match status" value="1"/>
</dbReference>
<keyword evidence="2" id="KW-0479">Metal-binding</keyword>
<dbReference type="Pfam" id="PF02633">
    <property type="entry name" value="Creatininase"/>
    <property type="match status" value="1"/>
</dbReference>
<comment type="similarity">
    <text evidence="5">Belongs to the creatininase superfamily.</text>
</comment>
<keyword evidence="3 6" id="KW-0378">Hydrolase</keyword>
<sequence>MNRNINELTWQEVAALDLSKDGAIVLPIGSIEQHGPHLSTDCDLVFSEKFLEMALAQLAPEVKIWRLPMMPISKSNEHVGFQGTWALSATTLMAVIKDIALSAKANGFRRLVLWNCHGGNRALLEVLARDIRIETGLMTFQIFASGAMPDPLEPLDPREPDYGIHAGEWETSMMMAVSPDRVRDDKRDCAFPDFQSETLALELTGATIGWVTSDFMTSGTWGDATAASLERGQARLGPLVERLTAVLSEIASFEIKQT</sequence>
<keyword evidence="7" id="KW-1185">Reference proteome</keyword>
<protein>
    <submittedName>
        <fullName evidence="6">Creatinine amidohydrolase</fullName>
        <ecNumber evidence="6">3.5.2.10</ecNumber>
    </submittedName>
</protein>
<evidence type="ECO:0000256" key="2">
    <source>
        <dbReference type="ARBA" id="ARBA00022723"/>
    </source>
</evidence>
<dbReference type="OrthoDB" id="9801445at2"/>
<evidence type="ECO:0000256" key="3">
    <source>
        <dbReference type="ARBA" id="ARBA00022801"/>
    </source>
</evidence>
<dbReference type="AlphaFoldDB" id="A0A0P1G7F6"/>
<dbReference type="EMBL" id="CYSD01000020">
    <property type="protein sequence ID" value="CUH77646.1"/>
    <property type="molecule type" value="Genomic_DNA"/>
</dbReference>